<comment type="caution">
    <text evidence="3">The sequence shown here is derived from an EMBL/GenBank/DDBJ whole genome shotgun (WGS) entry which is preliminary data.</text>
</comment>
<feature type="transmembrane region" description="Helical" evidence="1">
    <location>
        <begin position="373"/>
        <end position="393"/>
    </location>
</feature>
<evidence type="ECO:0000256" key="1">
    <source>
        <dbReference type="SAM" id="Phobius"/>
    </source>
</evidence>
<feature type="transmembrane region" description="Helical" evidence="1">
    <location>
        <begin position="319"/>
        <end position="339"/>
    </location>
</feature>
<sequence>MDLQKSTNKLTKVKITFMRYPLNNFFSKTNLQQEFQIKNRWFLFSIFIFFSLRFFWIANFPMSNDEVYYWDWSRHLQLSYVDAPPFVAWMSFLGTLLLPGATGARFLIPFIHTFSTLFILFSAKKFATLNTKKFTNEMALSVLIFTQITPVFNLEGILLLPDATLLLGLSGALYFLLSAFNSCIKSVHELFSFKYALCFGFFLGIAALSKYHTFPIAVGFLIASLYLRYKIDKKIDIAFWITGILVSMLVASPVFIWNFQNNFASFHFQSQHGFAGFSLDFKSFFRYLLGSLFYLLPWFFILSIAFVNKFFAQPKKISSYYLLSILPFTILFLLISFSALGKQALPHWAMPGFYLLIPAIVNEWKPFTGTRIIAWKIYCTISLIISVIVPTAICTQSFNNLLIKTFIYFTGNASPLAQVFQWQTLQDELKNQLNIKLKTQPYPTNENCSSHYQIASLRWYWTAQMAFYFNNQPKIYNFDFTNTSFYSWRDPLYNLEGCKFIVLGSLNHYNEANLEKVMNIEYQEEFSLSPYDDNKIILIKGTMKSKEILNKVYEKNKREIRY</sequence>
<evidence type="ECO:0000313" key="4">
    <source>
        <dbReference type="Proteomes" id="UP000442694"/>
    </source>
</evidence>
<dbReference type="RefSeq" id="WP_152211511.1">
    <property type="nucleotide sequence ID" value="NZ_WFLN01000004.1"/>
</dbReference>
<dbReference type="EMBL" id="WFLN01000004">
    <property type="protein sequence ID" value="KAB8033425.1"/>
    <property type="molecule type" value="Genomic_DNA"/>
</dbReference>
<organism evidence="3 4">
    <name type="scientific">Fluviispira multicolorata</name>
    <dbReference type="NCBI Taxonomy" id="2654512"/>
    <lineage>
        <taxon>Bacteria</taxon>
        <taxon>Pseudomonadati</taxon>
        <taxon>Bdellovibrionota</taxon>
        <taxon>Oligoflexia</taxon>
        <taxon>Silvanigrellales</taxon>
        <taxon>Silvanigrellaceae</taxon>
        <taxon>Fluviispira</taxon>
    </lineage>
</organism>
<name>A0A833JFP3_9BACT</name>
<feature type="transmembrane region" description="Helical" evidence="1">
    <location>
        <begin position="191"/>
        <end position="208"/>
    </location>
</feature>
<keyword evidence="1" id="KW-0472">Membrane</keyword>
<feature type="transmembrane region" description="Helical" evidence="1">
    <location>
        <begin position="165"/>
        <end position="184"/>
    </location>
</feature>
<dbReference type="AlphaFoldDB" id="A0A833JFP3"/>
<evidence type="ECO:0000259" key="2">
    <source>
        <dbReference type="Pfam" id="PF13231"/>
    </source>
</evidence>
<feature type="transmembrane region" description="Helical" evidence="1">
    <location>
        <begin position="41"/>
        <end position="62"/>
    </location>
</feature>
<keyword evidence="4" id="KW-1185">Reference proteome</keyword>
<evidence type="ECO:0000313" key="3">
    <source>
        <dbReference type="EMBL" id="KAB8033425.1"/>
    </source>
</evidence>
<feature type="transmembrane region" description="Helical" evidence="1">
    <location>
        <begin position="238"/>
        <end position="259"/>
    </location>
</feature>
<feature type="transmembrane region" description="Helical" evidence="1">
    <location>
        <begin position="139"/>
        <end position="159"/>
    </location>
</feature>
<dbReference type="Proteomes" id="UP000442694">
    <property type="component" value="Unassembled WGS sequence"/>
</dbReference>
<dbReference type="Pfam" id="PF13231">
    <property type="entry name" value="PMT_2"/>
    <property type="match status" value="1"/>
</dbReference>
<feature type="domain" description="Glycosyltransferase RgtA/B/C/D-like" evidence="2">
    <location>
        <begin position="82"/>
        <end position="257"/>
    </location>
</feature>
<protein>
    <recommendedName>
        <fullName evidence="2">Glycosyltransferase RgtA/B/C/D-like domain-containing protein</fullName>
    </recommendedName>
</protein>
<dbReference type="InterPro" id="IPR038731">
    <property type="entry name" value="RgtA/B/C-like"/>
</dbReference>
<reference evidence="3 4" key="1">
    <citation type="submission" date="2019-10" db="EMBL/GenBank/DDBJ databases">
        <title>New genus of Silvanigrellaceae.</title>
        <authorList>
            <person name="Pitt A."/>
            <person name="Hahn M.W."/>
        </authorList>
    </citation>
    <scope>NUCLEOTIDE SEQUENCE [LARGE SCALE GENOMIC DNA]</scope>
    <source>
        <strain evidence="3 4">33A1-SZDP</strain>
    </source>
</reference>
<proteinExistence type="predicted"/>
<keyword evidence="1" id="KW-1133">Transmembrane helix</keyword>
<feature type="transmembrane region" description="Helical" evidence="1">
    <location>
        <begin position="214"/>
        <end position="231"/>
    </location>
</feature>
<gene>
    <name evidence="3" type="ORF">GCL57_01615</name>
</gene>
<keyword evidence="1" id="KW-0812">Transmembrane</keyword>
<feature type="transmembrane region" description="Helical" evidence="1">
    <location>
        <begin position="284"/>
        <end position="307"/>
    </location>
</feature>
<accession>A0A833JFP3</accession>